<organism evidence="1">
    <name type="scientific">marine sediment metagenome</name>
    <dbReference type="NCBI Taxonomy" id="412755"/>
    <lineage>
        <taxon>unclassified sequences</taxon>
        <taxon>metagenomes</taxon>
        <taxon>ecological metagenomes</taxon>
    </lineage>
</organism>
<protein>
    <submittedName>
        <fullName evidence="1">Uncharacterized protein</fullName>
    </submittedName>
</protein>
<dbReference type="EMBL" id="LAZR01046250">
    <property type="protein sequence ID" value="KKK96975.1"/>
    <property type="molecule type" value="Genomic_DNA"/>
</dbReference>
<accession>A0A0F9AFC0</accession>
<evidence type="ECO:0000313" key="1">
    <source>
        <dbReference type="EMBL" id="KKK96975.1"/>
    </source>
</evidence>
<gene>
    <name evidence="1" type="ORF">LCGC14_2657380</name>
</gene>
<sequence>MSHFAREEDILDAENVGVKESEIGAKRPGKVLVTSHRRGGPYGERGIEHHKRDYPDVWDYSGQWGEVGAEPEKIRTFVKDGNLCTVMLCRRPDDSKLMIATRNPLPPGVSEESVTMGWSPWGSIKKAAKGLRSTVKHAAKKTYQVAKSPAFRKYAAMAAAPAWYASYKAIQNPQVRQFAMQMAPMAGAAFGVPPHITAMATGVLQNAMQGKRGAMGKVQNISREAQRGYAPAVQLRNTMSMLYRGGMQQWGRGQSFPQQPSIPQFPQFQPPRMPWQQPGMPSLPYGMHRFNIPTPGYGMVSGWLYNIPVRGAIQAALESPTLKVRGLYQRGMVGALADDVGIKAYQIGAARPGE</sequence>
<dbReference type="AlphaFoldDB" id="A0A0F9AFC0"/>
<proteinExistence type="predicted"/>
<name>A0A0F9AFC0_9ZZZZ</name>
<feature type="non-terminal residue" evidence="1">
    <location>
        <position position="354"/>
    </location>
</feature>
<comment type="caution">
    <text evidence="1">The sequence shown here is derived from an EMBL/GenBank/DDBJ whole genome shotgun (WGS) entry which is preliminary data.</text>
</comment>
<reference evidence="1" key="1">
    <citation type="journal article" date="2015" name="Nature">
        <title>Complex archaea that bridge the gap between prokaryotes and eukaryotes.</title>
        <authorList>
            <person name="Spang A."/>
            <person name="Saw J.H."/>
            <person name="Jorgensen S.L."/>
            <person name="Zaremba-Niedzwiedzka K."/>
            <person name="Martijn J."/>
            <person name="Lind A.E."/>
            <person name="van Eijk R."/>
            <person name="Schleper C."/>
            <person name="Guy L."/>
            <person name="Ettema T.J."/>
        </authorList>
    </citation>
    <scope>NUCLEOTIDE SEQUENCE</scope>
</reference>